<evidence type="ECO:0000256" key="9">
    <source>
        <dbReference type="SAM" id="MobiDB-lite"/>
    </source>
</evidence>
<sequence length="282" mass="31016">MWCFNFICYYRKAEPESEEENDHEEEFYFTEIDVPIEGRPLPAFSPTTTKIPPSPSSPPSSSFPSSSSSLSLYSSPSVIRSIVLLNPTTSHLFLSVVDRKSPQYDASTPSRNFTQIAAAAADDINQQLLPSAANAHTSSPRTGIQILASGPPTRPQLLADHMDMARPPHENPEYRHSVLITTTSSAPVAAVPITIPVAAASFSFGPSNAHSQQTPRFQPPTFTTTSGSSPHQSKYIRLSPKPLTSSTPRSPKCRKVYGMEKKEQWCTQCKWKKACTRFGENN</sequence>
<proteinExistence type="predicted"/>
<organism evidence="10 11">
    <name type="scientific">Caligus rogercresseyi</name>
    <name type="common">Sea louse</name>
    <dbReference type="NCBI Taxonomy" id="217165"/>
    <lineage>
        <taxon>Eukaryota</taxon>
        <taxon>Metazoa</taxon>
        <taxon>Ecdysozoa</taxon>
        <taxon>Arthropoda</taxon>
        <taxon>Crustacea</taxon>
        <taxon>Multicrustacea</taxon>
        <taxon>Hexanauplia</taxon>
        <taxon>Copepoda</taxon>
        <taxon>Siphonostomatoida</taxon>
        <taxon>Caligidae</taxon>
        <taxon>Caligus</taxon>
    </lineage>
</organism>
<keyword evidence="11" id="KW-1185">Reference proteome</keyword>
<evidence type="ECO:0000256" key="7">
    <source>
        <dbReference type="ARBA" id="ARBA00023163"/>
    </source>
</evidence>
<keyword evidence="6" id="KW-0238">DNA-binding</keyword>
<dbReference type="GO" id="GO:0003700">
    <property type="term" value="F:DNA-binding transcription factor activity"/>
    <property type="evidence" value="ECO:0007669"/>
    <property type="project" value="TreeGrafter"/>
</dbReference>
<keyword evidence="2" id="KW-0479">Metal-binding</keyword>
<name>A0A7T8KK79_CALRO</name>
<evidence type="ECO:0000256" key="8">
    <source>
        <dbReference type="ARBA" id="ARBA00023242"/>
    </source>
</evidence>
<keyword evidence="3" id="KW-0863">Zinc-finger</keyword>
<evidence type="ECO:0000256" key="1">
    <source>
        <dbReference type="ARBA" id="ARBA00004123"/>
    </source>
</evidence>
<dbReference type="OrthoDB" id="5950721at2759"/>
<dbReference type="EMBL" id="CP045891">
    <property type="protein sequence ID" value="QQP57459.1"/>
    <property type="molecule type" value="Genomic_DNA"/>
</dbReference>
<dbReference type="Proteomes" id="UP000595437">
    <property type="component" value="Chromosome 2"/>
</dbReference>
<evidence type="ECO:0000256" key="2">
    <source>
        <dbReference type="ARBA" id="ARBA00022723"/>
    </source>
</evidence>
<dbReference type="GO" id="GO:0006357">
    <property type="term" value="P:regulation of transcription by RNA polymerase II"/>
    <property type="evidence" value="ECO:0007669"/>
    <property type="project" value="TreeGrafter"/>
</dbReference>
<reference evidence="11" key="1">
    <citation type="submission" date="2021-01" db="EMBL/GenBank/DDBJ databases">
        <title>Caligus Genome Assembly.</title>
        <authorList>
            <person name="Gallardo-Escarate C."/>
        </authorList>
    </citation>
    <scope>NUCLEOTIDE SEQUENCE [LARGE SCALE GENOMIC DNA]</scope>
</reference>
<feature type="compositionally biased region" description="Low complexity" evidence="9">
    <location>
        <begin position="212"/>
        <end position="230"/>
    </location>
</feature>
<dbReference type="GO" id="GO:0005634">
    <property type="term" value="C:nucleus"/>
    <property type="evidence" value="ECO:0007669"/>
    <property type="project" value="UniProtKB-SubCell"/>
</dbReference>
<evidence type="ECO:0000313" key="11">
    <source>
        <dbReference type="Proteomes" id="UP000595437"/>
    </source>
</evidence>
<dbReference type="PANTHER" id="PTHR13006:SF9">
    <property type="entry name" value="GLUCOSE TRANSPORTER 4 ENHANCER FACTOR, ISOFORM G"/>
    <property type="match status" value="1"/>
</dbReference>
<dbReference type="SMART" id="SM01366">
    <property type="entry name" value="c-clamp"/>
    <property type="match status" value="1"/>
</dbReference>
<keyword evidence="5" id="KW-0805">Transcription regulation</keyword>
<evidence type="ECO:0000313" key="10">
    <source>
        <dbReference type="EMBL" id="QQP57459.1"/>
    </source>
</evidence>
<protein>
    <recommendedName>
        <fullName evidence="12">Zinc finger protein 704</fullName>
    </recommendedName>
</protein>
<feature type="region of interest" description="Disordered" evidence="9">
    <location>
        <begin position="134"/>
        <end position="153"/>
    </location>
</feature>
<evidence type="ECO:0000256" key="5">
    <source>
        <dbReference type="ARBA" id="ARBA00023015"/>
    </source>
</evidence>
<dbReference type="InterPro" id="IPR052253">
    <property type="entry name" value="CR1/CR2-DNA-binding_regulator"/>
</dbReference>
<gene>
    <name evidence="10" type="ORF">FKW44_002465</name>
</gene>
<feature type="region of interest" description="Disordered" evidence="9">
    <location>
        <begin position="38"/>
        <end position="66"/>
    </location>
</feature>
<keyword evidence="7" id="KW-0804">Transcription</keyword>
<comment type="subcellular location">
    <subcellularLocation>
        <location evidence="1">Nucleus</location>
    </subcellularLocation>
</comment>
<dbReference type="GO" id="GO:0008270">
    <property type="term" value="F:zinc ion binding"/>
    <property type="evidence" value="ECO:0007669"/>
    <property type="project" value="UniProtKB-KW"/>
</dbReference>
<dbReference type="GO" id="GO:0000978">
    <property type="term" value="F:RNA polymerase II cis-regulatory region sequence-specific DNA binding"/>
    <property type="evidence" value="ECO:0007669"/>
    <property type="project" value="TreeGrafter"/>
</dbReference>
<evidence type="ECO:0008006" key="12">
    <source>
        <dbReference type="Google" id="ProtNLM"/>
    </source>
</evidence>
<accession>A0A7T8KK79</accession>
<evidence type="ECO:0000256" key="3">
    <source>
        <dbReference type="ARBA" id="ARBA00022771"/>
    </source>
</evidence>
<evidence type="ECO:0000256" key="6">
    <source>
        <dbReference type="ARBA" id="ARBA00023125"/>
    </source>
</evidence>
<dbReference type="PANTHER" id="PTHR13006">
    <property type="entry name" value="PAPILLOMAVIRUS REGULATORY FACTOR PRF-1"/>
    <property type="match status" value="1"/>
</dbReference>
<keyword evidence="4" id="KW-0862">Zinc</keyword>
<evidence type="ECO:0000256" key="4">
    <source>
        <dbReference type="ARBA" id="ARBA00022833"/>
    </source>
</evidence>
<feature type="region of interest" description="Disordered" evidence="9">
    <location>
        <begin position="206"/>
        <end position="251"/>
    </location>
</feature>
<keyword evidence="8" id="KW-0539">Nucleus</keyword>
<dbReference type="AlphaFoldDB" id="A0A7T8KK79"/>